<comment type="caution">
    <text evidence="1">The sequence shown here is derived from an EMBL/GenBank/DDBJ whole genome shotgun (WGS) entry which is preliminary data.</text>
</comment>
<sequence>MNERDYDGLTMDYFQNQLLAKGITKEMFNMDQFAGLTTRELQNIVNNVSLKEA</sequence>
<proteinExistence type="predicted"/>
<dbReference type="RefSeq" id="WP_021719641.1">
    <property type="nucleotide sequence ID" value="NZ_FR892771.1"/>
</dbReference>
<evidence type="ECO:0000313" key="2">
    <source>
        <dbReference type="Proteomes" id="UP000014937"/>
    </source>
</evidence>
<organism evidence="1 2">
    <name type="scientific">Phascolarctobacterium succinatutens CAG:287</name>
    <dbReference type="NCBI Taxonomy" id="1263101"/>
    <lineage>
        <taxon>Bacteria</taxon>
        <taxon>Bacillati</taxon>
        <taxon>Bacillota</taxon>
        <taxon>Negativicutes</taxon>
        <taxon>Acidaminococcales</taxon>
        <taxon>Acidaminococcaceae</taxon>
        <taxon>Phascolarctobacterium</taxon>
    </lineage>
</organism>
<protein>
    <submittedName>
        <fullName evidence="1">Uncharacterized protein</fullName>
    </submittedName>
</protein>
<dbReference type="EMBL" id="CBGL010000090">
    <property type="protein sequence ID" value="CDD11520.1"/>
    <property type="molecule type" value="Genomic_DNA"/>
</dbReference>
<name>R6WQB0_9FIRM</name>
<evidence type="ECO:0000313" key="1">
    <source>
        <dbReference type="EMBL" id="CDD11520.1"/>
    </source>
</evidence>
<accession>R6WQB0</accession>
<dbReference type="Proteomes" id="UP000014937">
    <property type="component" value="Unassembled WGS sequence"/>
</dbReference>
<dbReference type="AlphaFoldDB" id="R6WQB0"/>
<dbReference type="HOGENOM" id="CLU_3064555_0_0_9"/>
<gene>
    <name evidence="1" type="ORF">BN587_00551</name>
</gene>
<reference evidence="1" key="1">
    <citation type="submission" date="2012-11" db="EMBL/GenBank/DDBJ databases">
        <title>Dependencies among metagenomic species, viruses, plasmids and units of genetic variation.</title>
        <authorList>
            <person name="Nielsen H.B."/>
            <person name="Almeida M."/>
            <person name="Juncker A.S."/>
            <person name="Rasmussen S."/>
            <person name="Li J."/>
            <person name="Sunagawa S."/>
            <person name="Plichta D."/>
            <person name="Gautier L."/>
            <person name="Le Chatelier E."/>
            <person name="Peletier E."/>
            <person name="Bonde I."/>
            <person name="Nielsen T."/>
            <person name="Manichanh C."/>
            <person name="Arumugam M."/>
            <person name="Batto J."/>
            <person name="Santos M.B.Q.D."/>
            <person name="Blom N."/>
            <person name="Borruel N."/>
            <person name="Burgdorf K.S."/>
            <person name="Boumezbeur F."/>
            <person name="Casellas F."/>
            <person name="Dore J."/>
            <person name="Guarner F."/>
            <person name="Hansen T."/>
            <person name="Hildebrand F."/>
            <person name="Kaas R.S."/>
            <person name="Kennedy S."/>
            <person name="Kristiansen K."/>
            <person name="Kultima J.R."/>
            <person name="Leonard P."/>
            <person name="Levenez F."/>
            <person name="Lund O."/>
            <person name="Moumen B."/>
            <person name="Le Paslier D."/>
            <person name="Pons N."/>
            <person name="Pedersen O."/>
            <person name="Prifti E."/>
            <person name="Qin J."/>
            <person name="Raes J."/>
            <person name="Tap J."/>
            <person name="Tims S."/>
            <person name="Ussery D.W."/>
            <person name="Yamada T."/>
            <person name="MetaHit consortium"/>
            <person name="Renault P."/>
            <person name="Sicheritz-Ponten T."/>
            <person name="Bork P."/>
            <person name="Wang J."/>
            <person name="Brunak S."/>
            <person name="Ehrlich S.D."/>
        </authorList>
    </citation>
    <scope>NUCLEOTIDE SEQUENCE [LARGE SCALE GENOMIC DNA]</scope>
</reference>